<keyword evidence="2" id="KW-1185">Reference proteome</keyword>
<dbReference type="Proteomes" id="UP000821845">
    <property type="component" value="Chromosome 8"/>
</dbReference>
<organism evidence="1 2">
    <name type="scientific">Hyalomma asiaticum</name>
    <name type="common">Tick</name>
    <dbReference type="NCBI Taxonomy" id="266040"/>
    <lineage>
        <taxon>Eukaryota</taxon>
        <taxon>Metazoa</taxon>
        <taxon>Ecdysozoa</taxon>
        <taxon>Arthropoda</taxon>
        <taxon>Chelicerata</taxon>
        <taxon>Arachnida</taxon>
        <taxon>Acari</taxon>
        <taxon>Parasitiformes</taxon>
        <taxon>Ixodida</taxon>
        <taxon>Ixodoidea</taxon>
        <taxon>Ixodidae</taxon>
        <taxon>Hyalomminae</taxon>
        <taxon>Hyalomma</taxon>
    </lineage>
</organism>
<dbReference type="EMBL" id="CM023488">
    <property type="protein sequence ID" value="KAH6923987.1"/>
    <property type="molecule type" value="Genomic_DNA"/>
</dbReference>
<evidence type="ECO:0000313" key="2">
    <source>
        <dbReference type="Proteomes" id="UP000821845"/>
    </source>
</evidence>
<accession>A0ACB7RM13</accession>
<name>A0ACB7RM13_HYAAI</name>
<gene>
    <name evidence="1" type="ORF">HPB50_010160</name>
</gene>
<reference evidence="1" key="1">
    <citation type="submission" date="2020-05" db="EMBL/GenBank/DDBJ databases">
        <title>Large-scale comparative analyses of tick genomes elucidate their genetic diversity and vector capacities.</title>
        <authorList>
            <person name="Jia N."/>
            <person name="Wang J."/>
            <person name="Shi W."/>
            <person name="Du L."/>
            <person name="Sun Y."/>
            <person name="Zhan W."/>
            <person name="Jiang J."/>
            <person name="Wang Q."/>
            <person name="Zhang B."/>
            <person name="Ji P."/>
            <person name="Sakyi L.B."/>
            <person name="Cui X."/>
            <person name="Yuan T."/>
            <person name="Jiang B."/>
            <person name="Yang W."/>
            <person name="Lam T.T.-Y."/>
            <person name="Chang Q."/>
            <person name="Ding S."/>
            <person name="Wang X."/>
            <person name="Zhu J."/>
            <person name="Ruan X."/>
            <person name="Zhao L."/>
            <person name="Wei J."/>
            <person name="Que T."/>
            <person name="Du C."/>
            <person name="Cheng J."/>
            <person name="Dai P."/>
            <person name="Han X."/>
            <person name="Huang E."/>
            <person name="Gao Y."/>
            <person name="Liu J."/>
            <person name="Shao H."/>
            <person name="Ye R."/>
            <person name="Li L."/>
            <person name="Wei W."/>
            <person name="Wang X."/>
            <person name="Wang C."/>
            <person name="Yang T."/>
            <person name="Huo Q."/>
            <person name="Li W."/>
            <person name="Guo W."/>
            <person name="Chen H."/>
            <person name="Zhou L."/>
            <person name="Ni X."/>
            <person name="Tian J."/>
            <person name="Zhou Y."/>
            <person name="Sheng Y."/>
            <person name="Liu T."/>
            <person name="Pan Y."/>
            <person name="Xia L."/>
            <person name="Li J."/>
            <person name="Zhao F."/>
            <person name="Cao W."/>
        </authorList>
    </citation>
    <scope>NUCLEOTIDE SEQUENCE</scope>
    <source>
        <strain evidence="1">Hyas-2018</strain>
    </source>
</reference>
<sequence>MEPESAAAKTLDEDASPTDMDVHKYNAKNSDGWAEGERWHVVQRKRIRRAGNNKGSDANGGYNHNAEAGSKAKVQSRNHARLLGRIQITSRMPRVPACDYKVVIRPTGGWCVSQLGPMEINRGIYEAAGIAFEDGESDVICPNKTQNILVVRTPVPDRAHQ</sequence>
<proteinExistence type="predicted"/>
<protein>
    <submittedName>
        <fullName evidence="1">Uncharacterized protein</fullName>
    </submittedName>
</protein>
<evidence type="ECO:0000313" key="1">
    <source>
        <dbReference type="EMBL" id="KAH6923987.1"/>
    </source>
</evidence>
<comment type="caution">
    <text evidence="1">The sequence shown here is derived from an EMBL/GenBank/DDBJ whole genome shotgun (WGS) entry which is preliminary data.</text>
</comment>